<feature type="compositionally biased region" description="Basic and acidic residues" evidence="1">
    <location>
        <begin position="154"/>
        <end position="185"/>
    </location>
</feature>
<dbReference type="EMBL" id="BLAL01000162">
    <property type="protein sequence ID" value="GES87041.1"/>
    <property type="molecule type" value="Genomic_DNA"/>
</dbReference>
<proteinExistence type="predicted"/>
<accession>A0A2Z6Q137</accession>
<dbReference type="Proteomes" id="UP000247702">
    <property type="component" value="Unassembled WGS sequence"/>
</dbReference>
<dbReference type="Proteomes" id="UP000615446">
    <property type="component" value="Unassembled WGS sequence"/>
</dbReference>
<evidence type="ECO:0000313" key="3">
    <source>
        <dbReference type="EMBL" id="GES87041.1"/>
    </source>
</evidence>
<evidence type="ECO:0000256" key="1">
    <source>
        <dbReference type="SAM" id="MobiDB-lite"/>
    </source>
</evidence>
<dbReference type="AlphaFoldDB" id="A0A2Z6Q137"/>
<feature type="region of interest" description="Disordered" evidence="1">
    <location>
        <begin position="137"/>
        <end position="185"/>
    </location>
</feature>
<gene>
    <name evidence="3" type="ORF">RCL2_001406500</name>
    <name evidence="2" type="ORF">RclHR1_10250001</name>
</gene>
<reference evidence="2 4" key="1">
    <citation type="submission" date="2017-11" db="EMBL/GenBank/DDBJ databases">
        <title>The genome of Rhizophagus clarus HR1 reveals common genetic basis of auxotrophy among arbuscular mycorrhizal fungi.</title>
        <authorList>
            <person name="Kobayashi Y."/>
        </authorList>
    </citation>
    <scope>NUCLEOTIDE SEQUENCE [LARGE SCALE GENOMIC DNA]</scope>
    <source>
        <strain evidence="2 4">HR1</strain>
    </source>
</reference>
<dbReference type="EMBL" id="BEXD01000031">
    <property type="protein sequence ID" value="GBB83550.1"/>
    <property type="molecule type" value="Genomic_DNA"/>
</dbReference>
<name>A0A2Z6Q137_9GLOM</name>
<comment type="caution">
    <text evidence="2">The sequence shown here is derived from an EMBL/GenBank/DDBJ whole genome shotgun (WGS) entry which is preliminary data.</text>
</comment>
<dbReference type="OrthoDB" id="10495551at2759"/>
<keyword evidence="4" id="KW-1185">Reference proteome</keyword>
<reference evidence="3" key="2">
    <citation type="submission" date="2019-10" db="EMBL/GenBank/DDBJ databases">
        <title>Conservation and host-specific expression of non-tandemly repeated heterogenous ribosome RNA gene in arbuscular mycorrhizal fungi.</title>
        <authorList>
            <person name="Maeda T."/>
            <person name="Kobayashi Y."/>
            <person name="Nakagawa T."/>
            <person name="Ezawa T."/>
            <person name="Yamaguchi K."/>
            <person name="Bino T."/>
            <person name="Nishimoto Y."/>
            <person name="Shigenobu S."/>
            <person name="Kawaguchi M."/>
        </authorList>
    </citation>
    <scope>NUCLEOTIDE SEQUENCE</scope>
    <source>
        <strain evidence="3">HR1</strain>
    </source>
</reference>
<sequence>MFNSQAIAKSDRSITDLTIRTKTKIHCFCKECNEKLMNPRTKVSYKLKYNKLYANNIFSNNQKAKPSNVRPNVDNNYAMEYKPLLEMIPSNAKQSDAVDNKAMKCEPLLNIHELTKYKSLKRGKLSNLILENLIPDNERDMNNDQDRDFEDYDDKNRDSESYRDNNEDGVFRGSEDDEKYGDSKDFDDEMRKKSILCQKILTIINQNFLISSMIIMPGLSYEYYNINNNINFPMLQ</sequence>
<feature type="compositionally biased region" description="Basic and acidic residues" evidence="1">
    <location>
        <begin position="137"/>
        <end position="146"/>
    </location>
</feature>
<organism evidence="2 4">
    <name type="scientific">Rhizophagus clarus</name>
    <dbReference type="NCBI Taxonomy" id="94130"/>
    <lineage>
        <taxon>Eukaryota</taxon>
        <taxon>Fungi</taxon>
        <taxon>Fungi incertae sedis</taxon>
        <taxon>Mucoromycota</taxon>
        <taxon>Glomeromycotina</taxon>
        <taxon>Glomeromycetes</taxon>
        <taxon>Glomerales</taxon>
        <taxon>Glomeraceae</taxon>
        <taxon>Rhizophagus</taxon>
    </lineage>
</organism>
<protein>
    <submittedName>
        <fullName evidence="2">Uncharacterized protein</fullName>
    </submittedName>
</protein>
<evidence type="ECO:0000313" key="4">
    <source>
        <dbReference type="Proteomes" id="UP000247702"/>
    </source>
</evidence>
<evidence type="ECO:0000313" key="2">
    <source>
        <dbReference type="EMBL" id="GBB83550.1"/>
    </source>
</evidence>
<dbReference type="STRING" id="94130.A0A2Z6Q137"/>